<feature type="region of interest" description="Disordered" evidence="1">
    <location>
        <begin position="509"/>
        <end position="558"/>
    </location>
</feature>
<feature type="transmembrane region" description="Helical" evidence="2">
    <location>
        <begin position="230"/>
        <end position="253"/>
    </location>
</feature>
<evidence type="ECO:0000256" key="1">
    <source>
        <dbReference type="SAM" id="MobiDB-lite"/>
    </source>
</evidence>
<dbReference type="PROSITE" id="PS51257">
    <property type="entry name" value="PROKAR_LIPOPROTEIN"/>
    <property type="match status" value="1"/>
</dbReference>
<organism evidence="3 4">
    <name type="scientific">Aspergillus keveii</name>
    <dbReference type="NCBI Taxonomy" id="714993"/>
    <lineage>
        <taxon>Eukaryota</taxon>
        <taxon>Fungi</taxon>
        <taxon>Dikarya</taxon>
        <taxon>Ascomycota</taxon>
        <taxon>Pezizomycotina</taxon>
        <taxon>Eurotiomycetes</taxon>
        <taxon>Eurotiomycetidae</taxon>
        <taxon>Eurotiales</taxon>
        <taxon>Aspergillaceae</taxon>
        <taxon>Aspergillus</taxon>
        <taxon>Aspergillus subgen. Nidulantes</taxon>
    </lineage>
</organism>
<feature type="compositionally biased region" description="Basic and acidic residues" evidence="1">
    <location>
        <begin position="628"/>
        <end position="645"/>
    </location>
</feature>
<keyword evidence="2" id="KW-0472">Membrane</keyword>
<protein>
    <recommendedName>
        <fullName evidence="5">TRP C-terminal domain-containing protein</fullName>
    </recommendedName>
</protein>
<keyword evidence="2" id="KW-1133">Transmembrane helix</keyword>
<evidence type="ECO:0000256" key="2">
    <source>
        <dbReference type="SAM" id="Phobius"/>
    </source>
</evidence>
<evidence type="ECO:0000313" key="3">
    <source>
        <dbReference type="EMBL" id="KAL2786137.1"/>
    </source>
</evidence>
<keyword evidence="2" id="KW-0812">Transmembrane</keyword>
<evidence type="ECO:0000313" key="4">
    <source>
        <dbReference type="Proteomes" id="UP001610563"/>
    </source>
</evidence>
<gene>
    <name evidence="3" type="ORF">BJX66DRAFT_40367</name>
</gene>
<feature type="transmembrane region" description="Helical" evidence="2">
    <location>
        <begin position="314"/>
        <end position="332"/>
    </location>
</feature>
<dbReference type="PANTHER" id="PTHR31145">
    <property type="entry name" value="INTEGRAL MEMBRANE PROTEIN (AFU_ORTHOLOGUE AFUA_7G01610)"/>
    <property type="match status" value="1"/>
</dbReference>
<reference evidence="3 4" key="1">
    <citation type="submission" date="2024-07" db="EMBL/GenBank/DDBJ databases">
        <title>Section-level genome sequencing and comparative genomics of Aspergillus sections Usti and Cavernicolus.</title>
        <authorList>
            <consortium name="Lawrence Berkeley National Laboratory"/>
            <person name="Nybo J.L."/>
            <person name="Vesth T.C."/>
            <person name="Theobald S."/>
            <person name="Frisvad J.C."/>
            <person name="Larsen T.O."/>
            <person name="Kjaerboelling I."/>
            <person name="Rothschild-Mancinelli K."/>
            <person name="Lyhne E.K."/>
            <person name="Kogle M.E."/>
            <person name="Barry K."/>
            <person name="Clum A."/>
            <person name="Na H."/>
            <person name="Ledsgaard L."/>
            <person name="Lin J."/>
            <person name="Lipzen A."/>
            <person name="Kuo A."/>
            <person name="Riley R."/>
            <person name="Mondo S."/>
            <person name="Labutti K."/>
            <person name="Haridas S."/>
            <person name="Pangalinan J."/>
            <person name="Salamov A.A."/>
            <person name="Simmons B.A."/>
            <person name="Magnuson J.K."/>
            <person name="Chen J."/>
            <person name="Drula E."/>
            <person name="Henrissat B."/>
            <person name="Wiebenga A."/>
            <person name="Lubbers R.J."/>
            <person name="Gomes A.C."/>
            <person name="Makela M.R."/>
            <person name="Stajich J."/>
            <person name="Grigoriev I.V."/>
            <person name="Mortensen U.H."/>
            <person name="De Vries R.P."/>
            <person name="Baker S.E."/>
            <person name="Andersen M.R."/>
        </authorList>
    </citation>
    <scope>NUCLEOTIDE SEQUENCE [LARGE SCALE GENOMIC DNA]</scope>
    <source>
        <strain evidence="3 4">CBS 209.92</strain>
    </source>
</reference>
<comment type="caution">
    <text evidence="3">The sequence shown here is derived from an EMBL/GenBank/DDBJ whole genome shotgun (WGS) entry which is preliminary data.</text>
</comment>
<dbReference type="InterPro" id="IPR040241">
    <property type="entry name" value="TRP_Flc/Pkd2-like"/>
</dbReference>
<dbReference type="PANTHER" id="PTHR31145:SF8">
    <property type="entry name" value="INTEGRAL MEMBRANE PROTEIN (AFU_ORTHOLOGUE AFUA_2G17475)"/>
    <property type="match status" value="1"/>
</dbReference>
<evidence type="ECO:0008006" key="5">
    <source>
        <dbReference type="Google" id="ProtNLM"/>
    </source>
</evidence>
<accession>A0ABR4FSD1</accession>
<feature type="transmembrane region" description="Helical" evidence="2">
    <location>
        <begin position="352"/>
        <end position="368"/>
    </location>
</feature>
<feature type="transmembrane region" description="Helical" evidence="2">
    <location>
        <begin position="380"/>
        <end position="399"/>
    </location>
</feature>
<feature type="region of interest" description="Disordered" evidence="1">
    <location>
        <begin position="621"/>
        <end position="647"/>
    </location>
</feature>
<keyword evidence="4" id="KW-1185">Reference proteome</keyword>
<dbReference type="Proteomes" id="UP001610563">
    <property type="component" value="Unassembled WGS sequence"/>
</dbReference>
<proteinExistence type="predicted"/>
<feature type="transmembrane region" description="Helical" evidence="2">
    <location>
        <begin position="441"/>
        <end position="460"/>
    </location>
</feature>
<dbReference type="EMBL" id="JBFTWV010000125">
    <property type="protein sequence ID" value="KAL2786137.1"/>
    <property type="molecule type" value="Genomic_DNA"/>
</dbReference>
<feature type="transmembrane region" description="Helical" evidence="2">
    <location>
        <begin position="96"/>
        <end position="118"/>
    </location>
</feature>
<feature type="compositionally biased region" description="Polar residues" evidence="1">
    <location>
        <begin position="540"/>
        <end position="558"/>
    </location>
</feature>
<sequence length="678" mass="75649">MGIRCGWRAHVRPVRAKIIQGLWMAYSGCACGIASIKTQSRYDPHTYAVFKTSFPLDHGFRFSTLDTEIQLRLNETNIACLQAHITPDFGPFISKALMGAPLAIMILSGIATGAVRTYQKRRSRTFRYELENNTRDPAESYIPGLGPCLHYIQFVFLTGCLTLPYPGFFRAAVSNLAWSSLIFRNWPVTHQFAYPGIEDGIYSTNATYGLEEMAQYLGSTTTSDLWTNSLVNLALVGLGMIVAILVAFGYRWLRQIHQSHDVSQPTAYLQTEMPSLLRRTAWAMARLVLDYTLHPLISFSLFQAHSARWFPGHTSMAMIIVAVLAALRVLLIRHLVKSNRLTLFSNTSLPGPPLNLTCWALLYGVPFMRGLAIGGLQQSALAQMIVIIGSETLILGHAVWNWSTAKWSLRYTFHAFARTATVCMTCVFLPQAVASERTKAIVAYAILSLHAVVLLVGFVVDCVWGPLRYALYHLGMVEELSQPMDAAKPPVFGIKQLAHRSTRRVSFGRFPALDPDAHSLPDSPPRPHTRESASIRHVSSEYSPHTRTSSSFRVPRSQKSYGSEIPFAPGYALQGSNSSGSELDTVELQSLDTSTSSSGAVNDSEYYSQRESDQYYSWGRRQASTATRRVDESVDESPSHDRGDSWRPWLWKAKPRRTKERGFEVIRPSAVRPGLPVT</sequence>
<name>A0ABR4FSD1_9EURO</name>